<keyword evidence="4" id="KW-0411">Iron-sulfur</keyword>
<gene>
    <name evidence="6" type="ORF">KGMB02408_12900</name>
</gene>
<protein>
    <submittedName>
        <fullName evidence="6">Iron-binding protein</fullName>
    </submittedName>
</protein>
<keyword evidence="1" id="KW-0001">2Fe-2S</keyword>
<dbReference type="GO" id="GO:0051537">
    <property type="term" value="F:2 iron, 2 sulfur cluster binding"/>
    <property type="evidence" value="ECO:0007669"/>
    <property type="project" value="UniProtKB-KW"/>
</dbReference>
<feature type="domain" description="Iron-binding zinc finger CDGSH type" evidence="5">
    <location>
        <begin position="207"/>
        <end position="244"/>
    </location>
</feature>
<evidence type="ECO:0000259" key="5">
    <source>
        <dbReference type="SMART" id="SM00704"/>
    </source>
</evidence>
<evidence type="ECO:0000256" key="3">
    <source>
        <dbReference type="ARBA" id="ARBA00023004"/>
    </source>
</evidence>
<dbReference type="InterPro" id="IPR010693">
    <property type="entry name" value="Divergent_4Fe-4S_mono-cluster"/>
</dbReference>
<evidence type="ECO:0000313" key="6">
    <source>
        <dbReference type="EMBL" id="GCB34345.1"/>
    </source>
</evidence>
<dbReference type="Gene3D" id="3.40.5.90">
    <property type="entry name" value="CDGSH iron-sulfur domain, mitoNEET-type"/>
    <property type="match status" value="2"/>
</dbReference>
<dbReference type="GO" id="GO:0046872">
    <property type="term" value="F:metal ion binding"/>
    <property type="evidence" value="ECO:0007669"/>
    <property type="project" value="UniProtKB-KW"/>
</dbReference>
<evidence type="ECO:0000256" key="1">
    <source>
        <dbReference type="ARBA" id="ARBA00022714"/>
    </source>
</evidence>
<evidence type="ECO:0000256" key="2">
    <source>
        <dbReference type="ARBA" id="ARBA00022723"/>
    </source>
</evidence>
<dbReference type="InterPro" id="IPR018967">
    <property type="entry name" value="FeS-contain_CDGSH-typ"/>
</dbReference>
<keyword evidence="7" id="KW-1185">Reference proteome</keyword>
<reference evidence="6 7" key="1">
    <citation type="submission" date="2018-10" db="EMBL/GenBank/DDBJ databases">
        <title>Draft Genome Sequence of Bacteroides sp. KCTC 15687.</title>
        <authorList>
            <person name="Yu S.Y."/>
            <person name="Kim J.S."/>
            <person name="Oh B.S."/>
            <person name="Park S.H."/>
            <person name="Kang S.W."/>
            <person name="Park J.E."/>
            <person name="Choi S.H."/>
            <person name="Han K.I."/>
            <person name="Lee K.C."/>
            <person name="Eom M.K."/>
            <person name="Suh M.K."/>
            <person name="Lee D.H."/>
            <person name="Yoon H."/>
            <person name="Kim B."/>
            <person name="Yang S.J."/>
            <person name="Lee J.S."/>
            <person name="Lee J.H."/>
        </authorList>
    </citation>
    <scope>NUCLEOTIDE SEQUENCE [LARGE SCALE GENOMIC DNA]</scope>
    <source>
        <strain evidence="6 7">KCTC 15687</strain>
    </source>
</reference>
<comment type="caution">
    <text evidence="6">The sequence shown here is derived from an EMBL/GenBank/DDBJ whole genome shotgun (WGS) entry which is preliminary data.</text>
</comment>
<dbReference type="PANTHER" id="PTHR46491:SF3">
    <property type="entry name" value="CDGSH IRON-SULFUR DOMAIN-CONTAINING PROTEIN 3, MITOCHONDRIAL"/>
    <property type="match status" value="1"/>
</dbReference>
<name>A0A401LS18_9BACE</name>
<dbReference type="Proteomes" id="UP000288079">
    <property type="component" value="Unassembled WGS sequence"/>
</dbReference>
<dbReference type="SMART" id="SM00704">
    <property type="entry name" value="ZnF_CDGSH"/>
    <property type="match status" value="2"/>
</dbReference>
<dbReference type="EMBL" id="BHWB01000003">
    <property type="protein sequence ID" value="GCB34345.1"/>
    <property type="molecule type" value="Genomic_DNA"/>
</dbReference>
<proteinExistence type="predicted"/>
<dbReference type="PIRSF" id="PIRSF009180">
    <property type="entry name" value="UCP009180"/>
    <property type="match status" value="1"/>
</dbReference>
<evidence type="ECO:0000256" key="4">
    <source>
        <dbReference type="ARBA" id="ARBA00023014"/>
    </source>
</evidence>
<sequence length="254" mass="28681">MYIMAKKEGLSVEEGSKMAPEKFYIKIAADGPYLLYGNPPIDQEIILPNEEGSAWVYQKGKHFETNENPVYLCRCGFSKHKPFCDGAHKHADWDSTETASHRPLLENAEVIEGPTMVLADNESYCAFARFCDAYGRIWNLVERAESEKERELVRREAGHCPAGRLVVWDKETETIYEPPFEPSIGIIEDPGIKVSGPIWVKGGIRIEGADGKSYEIRNRVTLCRCGQSSNKPFCDGTHASMRFCDDIPLEMRNL</sequence>
<dbReference type="PANTHER" id="PTHR46491">
    <property type="entry name" value="CDGSH IRON SULFUR DOMAIN PROTEIN HOMOLOG"/>
    <property type="match status" value="1"/>
</dbReference>
<dbReference type="Pfam" id="PF06902">
    <property type="entry name" value="Fer4_19"/>
    <property type="match status" value="1"/>
</dbReference>
<feature type="domain" description="Iron-binding zinc finger CDGSH type" evidence="5">
    <location>
        <begin position="59"/>
        <end position="94"/>
    </location>
</feature>
<dbReference type="GO" id="GO:0005737">
    <property type="term" value="C:cytoplasm"/>
    <property type="evidence" value="ECO:0007669"/>
    <property type="project" value="UniProtKB-ARBA"/>
</dbReference>
<keyword evidence="2" id="KW-0479">Metal-binding</keyword>
<dbReference type="InterPro" id="IPR052950">
    <property type="entry name" value="CISD"/>
</dbReference>
<organism evidence="6 7">
    <name type="scientific">Bacteroides faecalis</name>
    <dbReference type="NCBI Taxonomy" id="2447885"/>
    <lineage>
        <taxon>Bacteria</taxon>
        <taxon>Pseudomonadati</taxon>
        <taxon>Bacteroidota</taxon>
        <taxon>Bacteroidia</taxon>
        <taxon>Bacteroidales</taxon>
        <taxon>Bacteroidaceae</taxon>
        <taxon>Bacteroides</taxon>
    </lineage>
</organism>
<dbReference type="InterPro" id="IPR016548">
    <property type="entry name" value="UCP009180"/>
</dbReference>
<accession>A0A401LS18</accession>
<evidence type="ECO:0000313" key="7">
    <source>
        <dbReference type="Proteomes" id="UP000288079"/>
    </source>
</evidence>
<keyword evidence="3" id="KW-0408">Iron</keyword>
<dbReference type="Pfam" id="PF09360">
    <property type="entry name" value="zf-CDGSH"/>
    <property type="match status" value="2"/>
</dbReference>
<dbReference type="AlphaFoldDB" id="A0A401LS18"/>
<dbReference type="InterPro" id="IPR042216">
    <property type="entry name" value="MitoNEET_CISD"/>
</dbReference>